<gene>
    <name evidence="2" type="ORF">ZT1A5_G12051</name>
</gene>
<accession>A0A1Y6M1Y2</accession>
<evidence type="ECO:0000313" key="3">
    <source>
        <dbReference type="Proteomes" id="UP000215453"/>
    </source>
</evidence>
<name>A0A1Y6M1Y2_ZYMTR</name>
<feature type="region of interest" description="Disordered" evidence="1">
    <location>
        <begin position="239"/>
        <end position="264"/>
    </location>
</feature>
<evidence type="ECO:0000256" key="1">
    <source>
        <dbReference type="SAM" id="MobiDB-lite"/>
    </source>
</evidence>
<sequence>MSTSYRDIIRAALANVREDATRPVFSTVIKSLNKLITERDWSSQEVVLLAQEIPLYFGSRVIVKIDTRPEGEQVRALEFEDGEDEAVEGGIRERNLGRTNYSKYKDRPDIYEDVSFLEYCLTFSIATKQPKPLAGTASKRLVQCYPRYRGLREHETFPDWCRVKIVLNVPFRNYPRLPFTFPTDPTARVFTDWPSAYTFFRENLDVLGLEERRDGLEEIPTETVEDIDDIEDELEDLPEEPDPLDFNELANRGPNVHYDTEDLDTDLGRRPEDLDYDWSVKIGHLTGCPDIYERRTRKEFWDPIRAESPITSDVQTQATEVRDSLNPEQLLLYNTVIEHYKRTLEGEGSPPLRLNIDGEAGTGKSFVIKLISSHLQTLTRKTNIKHPDRRALDTPIVRLAPTGAAAYGIDGSTIHALLKLPV</sequence>
<protein>
    <recommendedName>
        <fullName evidence="4">ATP-dependent DNA helicase</fullName>
    </recommendedName>
</protein>
<evidence type="ECO:0008006" key="4">
    <source>
        <dbReference type="Google" id="ProtNLM"/>
    </source>
</evidence>
<proteinExistence type="predicted"/>
<dbReference type="InterPro" id="IPR027417">
    <property type="entry name" value="P-loop_NTPase"/>
</dbReference>
<organism evidence="2 3">
    <name type="scientific">Zymoseptoria tritici ST99CH_1A5</name>
    <dbReference type="NCBI Taxonomy" id="1276529"/>
    <lineage>
        <taxon>Eukaryota</taxon>
        <taxon>Fungi</taxon>
        <taxon>Dikarya</taxon>
        <taxon>Ascomycota</taxon>
        <taxon>Pezizomycotina</taxon>
        <taxon>Dothideomycetes</taxon>
        <taxon>Dothideomycetidae</taxon>
        <taxon>Mycosphaerellales</taxon>
        <taxon>Mycosphaerellaceae</taxon>
        <taxon>Zymoseptoria</taxon>
    </lineage>
</organism>
<dbReference type="InterPro" id="IPR051055">
    <property type="entry name" value="PIF1_helicase"/>
</dbReference>
<dbReference type="EMBL" id="LT882696">
    <property type="protein sequence ID" value="SMY30596.1"/>
    <property type="molecule type" value="Genomic_DNA"/>
</dbReference>
<dbReference type="Proteomes" id="UP000215453">
    <property type="component" value="Chromosome 21"/>
</dbReference>
<dbReference type="PANTHER" id="PTHR47642">
    <property type="entry name" value="ATP-DEPENDENT DNA HELICASE"/>
    <property type="match status" value="1"/>
</dbReference>
<dbReference type="SUPFAM" id="SSF52540">
    <property type="entry name" value="P-loop containing nucleoside triphosphate hydrolases"/>
    <property type="match status" value="1"/>
</dbReference>
<evidence type="ECO:0000313" key="2">
    <source>
        <dbReference type="EMBL" id="SMY30596.1"/>
    </source>
</evidence>
<dbReference type="PANTHER" id="PTHR47642:SF5">
    <property type="entry name" value="ATP-DEPENDENT DNA HELICASE"/>
    <property type="match status" value="1"/>
</dbReference>
<reference evidence="2 3" key="1">
    <citation type="submission" date="2016-10" db="EMBL/GenBank/DDBJ databases">
        <authorList>
            <person name="Varghese N."/>
        </authorList>
    </citation>
    <scope>NUCLEOTIDE SEQUENCE [LARGE SCALE GENOMIC DNA]</scope>
</reference>
<dbReference type="AlphaFoldDB" id="A0A1Y6M1Y2"/>
<dbReference type="Gene3D" id="3.40.50.300">
    <property type="entry name" value="P-loop containing nucleotide triphosphate hydrolases"/>
    <property type="match status" value="1"/>
</dbReference>